<evidence type="ECO:0000256" key="8">
    <source>
        <dbReference type="ARBA" id="ARBA00056100"/>
    </source>
</evidence>
<organism evidence="11 12">
    <name type="scientific">Paraphoma chrysanthemicola</name>
    <dbReference type="NCBI Taxonomy" id="798071"/>
    <lineage>
        <taxon>Eukaryota</taxon>
        <taxon>Fungi</taxon>
        <taxon>Dikarya</taxon>
        <taxon>Ascomycota</taxon>
        <taxon>Pezizomycotina</taxon>
        <taxon>Dothideomycetes</taxon>
        <taxon>Pleosporomycetidae</taxon>
        <taxon>Pleosporales</taxon>
        <taxon>Pleosporineae</taxon>
        <taxon>Phaeosphaeriaceae</taxon>
        <taxon>Paraphoma</taxon>
    </lineage>
</organism>
<keyword evidence="6 10" id="KW-1133">Transmembrane helix</keyword>
<keyword evidence="4" id="KW-1003">Cell membrane</keyword>
<name>A0A8K0RDW5_9PLEO</name>
<feature type="transmembrane region" description="Helical" evidence="10">
    <location>
        <begin position="331"/>
        <end position="358"/>
    </location>
</feature>
<comment type="function">
    <text evidence="8">Sulphite efflux pump required for the secretion of sulphite as a reducing agent. In the presence of sulphite, cystine in keratin is directly cleaved to cysteine and S-sulphocysteine, and thereby, reduced proteins become accessible to hydrolysis by a variety of secreted endo- and exoproteases. Excretion of sulphite mediated by an efflux pump also represents a detoxification pathway for dermatophytes during infection of the epidermal stratum corneum, hair and nails, which are rich in cysteine.</text>
</comment>
<dbReference type="Pfam" id="PF03595">
    <property type="entry name" value="SLAC1"/>
    <property type="match status" value="1"/>
</dbReference>
<feature type="transmembrane region" description="Helical" evidence="10">
    <location>
        <begin position="370"/>
        <end position="388"/>
    </location>
</feature>
<evidence type="ECO:0000256" key="7">
    <source>
        <dbReference type="ARBA" id="ARBA00023136"/>
    </source>
</evidence>
<feature type="transmembrane region" description="Helical" evidence="10">
    <location>
        <begin position="219"/>
        <end position="242"/>
    </location>
</feature>
<feature type="transmembrane region" description="Helical" evidence="10">
    <location>
        <begin position="182"/>
        <end position="207"/>
    </location>
</feature>
<evidence type="ECO:0000256" key="5">
    <source>
        <dbReference type="ARBA" id="ARBA00022692"/>
    </source>
</evidence>
<feature type="transmembrane region" description="Helical" evidence="10">
    <location>
        <begin position="152"/>
        <end position="176"/>
    </location>
</feature>
<keyword evidence="3" id="KW-0813">Transport</keyword>
<protein>
    <recommendedName>
        <fullName evidence="9">Sulfite efflux pump SSU1</fullName>
    </recommendedName>
</protein>
<comment type="caution">
    <text evidence="11">The sequence shown here is derived from an EMBL/GenBank/DDBJ whole genome shotgun (WGS) entry which is preliminary data.</text>
</comment>
<evidence type="ECO:0000256" key="4">
    <source>
        <dbReference type="ARBA" id="ARBA00022475"/>
    </source>
</evidence>
<feature type="transmembrane region" description="Helical" evidence="10">
    <location>
        <begin position="394"/>
        <end position="416"/>
    </location>
</feature>
<comment type="subcellular location">
    <subcellularLocation>
        <location evidence="1">Cell membrane</location>
        <topology evidence="1">Multi-pass membrane protein</topology>
    </subcellularLocation>
</comment>
<feature type="transmembrane region" description="Helical" evidence="10">
    <location>
        <begin position="287"/>
        <end position="311"/>
    </location>
</feature>
<evidence type="ECO:0000256" key="10">
    <source>
        <dbReference type="SAM" id="Phobius"/>
    </source>
</evidence>
<evidence type="ECO:0000256" key="1">
    <source>
        <dbReference type="ARBA" id="ARBA00004651"/>
    </source>
</evidence>
<evidence type="ECO:0000256" key="6">
    <source>
        <dbReference type="ARBA" id="ARBA00022989"/>
    </source>
</evidence>
<comment type="similarity">
    <text evidence="2">Belongs to the tellurite-resistance/dicarboxylate transporter (TDT) family.</text>
</comment>
<dbReference type="PANTHER" id="PTHR31686">
    <property type="match status" value="1"/>
</dbReference>
<gene>
    <name evidence="11" type="ORF">FB567DRAFT_576400</name>
</gene>
<proteinExistence type="inferred from homology"/>
<feature type="transmembrane region" description="Helical" evidence="10">
    <location>
        <begin position="254"/>
        <end position="275"/>
    </location>
</feature>
<feature type="transmembrane region" description="Helical" evidence="10">
    <location>
        <begin position="114"/>
        <end position="132"/>
    </location>
</feature>
<accession>A0A8K0RDW5</accession>
<dbReference type="AlphaFoldDB" id="A0A8K0RDW5"/>
<evidence type="ECO:0000313" key="11">
    <source>
        <dbReference type="EMBL" id="KAH7093789.1"/>
    </source>
</evidence>
<evidence type="ECO:0000256" key="2">
    <source>
        <dbReference type="ARBA" id="ARBA00008566"/>
    </source>
</evidence>
<keyword evidence="7 10" id="KW-0472">Membrane</keyword>
<evidence type="ECO:0000313" key="12">
    <source>
        <dbReference type="Proteomes" id="UP000813461"/>
    </source>
</evidence>
<dbReference type="PANTHER" id="PTHR31686:SF1">
    <property type="entry name" value="SULFITE EFFLUX PUMP SSU1"/>
    <property type="match status" value="1"/>
</dbReference>
<dbReference type="Gene3D" id="1.50.10.150">
    <property type="entry name" value="Voltage-dependent anion channel"/>
    <property type="match status" value="1"/>
</dbReference>
<dbReference type="InterPro" id="IPR038665">
    <property type="entry name" value="Voltage-dep_anion_channel_sf"/>
</dbReference>
<dbReference type="OrthoDB" id="1099at2759"/>
<dbReference type="CDD" id="cd09318">
    <property type="entry name" value="TDT_SSU1"/>
    <property type="match status" value="1"/>
</dbReference>
<evidence type="ECO:0000256" key="3">
    <source>
        <dbReference type="ARBA" id="ARBA00022448"/>
    </source>
</evidence>
<reference evidence="11" key="1">
    <citation type="journal article" date="2021" name="Nat. Commun.">
        <title>Genetic determinants of endophytism in the Arabidopsis root mycobiome.</title>
        <authorList>
            <person name="Mesny F."/>
            <person name="Miyauchi S."/>
            <person name="Thiergart T."/>
            <person name="Pickel B."/>
            <person name="Atanasova L."/>
            <person name="Karlsson M."/>
            <person name="Huettel B."/>
            <person name="Barry K.W."/>
            <person name="Haridas S."/>
            <person name="Chen C."/>
            <person name="Bauer D."/>
            <person name="Andreopoulos W."/>
            <person name="Pangilinan J."/>
            <person name="LaButti K."/>
            <person name="Riley R."/>
            <person name="Lipzen A."/>
            <person name="Clum A."/>
            <person name="Drula E."/>
            <person name="Henrissat B."/>
            <person name="Kohler A."/>
            <person name="Grigoriev I.V."/>
            <person name="Martin F.M."/>
            <person name="Hacquard S."/>
        </authorList>
    </citation>
    <scope>NUCLEOTIDE SEQUENCE</scope>
    <source>
        <strain evidence="11">MPI-SDFR-AT-0120</strain>
    </source>
</reference>
<feature type="transmembrane region" description="Helical" evidence="10">
    <location>
        <begin position="84"/>
        <end position="102"/>
    </location>
</feature>
<dbReference type="InterPro" id="IPR004695">
    <property type="entry name" value="SLAC1/Mae1/Ssu1/TehA"/>
</dbReference>
<evidence type="ECO:0000256" key="9">
    <source>
        <dbReference type="ARBA" id="ARBA00072906"/>
    </source>
</evidence>
<dbReference type="EMBL" id="JAGMVJ010000002">
    <property type="protein sequence ID" value="KAH7093789.1"/>
    <property type="molecule type" value="Genomic_DNA"/>
</dbReference>
<sequence>MSDLPCPGNSTNCHAHYHVEDSRYLEKADTLRPEGDLESGTNNTTAGAIVNEEADQAQQTQQARQPMVEKGGFRVIIRNFTPSWFIITMSTGALSIMLHQIPFHAHWLDIVSEIVFVLNIILFMLFTFISTLRYTMYPQLFPAVLRHPHQSLFLATFPVGLATLINMIVLVCVPAWGQGMAIFAWVLWWIDSILAVVTCFHLTWVIMSNRRHDLAEMTALYLIPIVAIVIAATSGALVAGALKNEKHQLWTLVISYVFWGIGTPLSWVILTVYFLRMTVHTPLQREVIVSLLLPIGPLGLSGFSLIALGKVARHNFPLTDTIPRVAHAGDIFYLIGLMVGIVLWGFAVVWFIVAIIMISTAYPFPFNMGWWGFIFPVGVFTLLTISIGEEFEFKFFKVLACVLTGMCVVMWFIVAVRTVKRAASGKMFFAPCLGTDLFLKRAEEDIKKGQKL</sequence>
<keyword evidence="5 10" id="KW-0812">Transmembrane</keyword>
<keyword evidence="12" id="KW-1185">Reference proteome</keyword>
<dbReference type="GO" id="GO:0000319">
    <property type="term" value="F:sulfite transmembrane transporter activity"/>
    <property type="evidence" value="ECO:0007669"/>
    <property type="project" value="TreeGrafter"/>
</dbReference>
<dbReference type="Proteomes" id="UP000813461">
    <property type="component" value="Unassembled WGS sequence"/>
</dbReference>
<dbReference type="InterPro" id="IPR051629">
    <property type="entry name" value="Sulfite_efflux_TDT"/>
</dbReference>
<dbReference type="FunFam" id="1.50.10.150:FF:000004">
    <property type="entry name" value="Malic acid transporter"/>
    <property type="match status" value="1"/>
</dbReference>
<dbReference type="GO" id="GO:0005886">
    <property type="term" value="C:plasma membrane"/>
    <property type="evidence" value="ECO:0007669"/>
    <property type="project" value="UniProtKB-SubCell"/>
</dbReference>